<dbReference type="OrthoDB" id="9096700at2"/>
<accession>A0A366XTN1</accession>
<dbReference type="EMBL" id="QOCW01000019">
    <property type="protein sequence ID" value="RBW68505.1"/>
    <property type="molecule type" value="Genomic_DNA"/>
</dbReference>
<protein>
    <submittedName>
        <fullName evidence="2">Transcriptional regulator</fullName>
    </submittedName>
</protein>
<gene>
    <name evidence="2" type="ORF">DS031_16145</name>
</gene>
<keyword evidence="1" id="KW-0472">Membrane</keyword>
<dbReference type="RefSeq" id="WP_113807103.1">
    <property type="nucleotide sequence ID" value="NZ_QOCW01000019.1"/>
</dbReference>
<name>A0A366XTN1_9BACI</name>
<reference evidence="2 3" key="1">
    <citation type="submission" date="2018-07" db="EMBL/GenBank/DDBJ databases">
        <title>Lottiidibacillus patelloidae gen. nov., sp. nov., isolated from the intestinal tract of a marine limpet and the reclassification of B. taeanensis BH030017T, B. algicola KMM 3737T and B. hwajinpoensis SW-72T as genus Lottiidibacillus.</title>
        <authorList>
            <person name="Liu R."/>
            <person name="Huang Z."/>
        </authorList>
    </citation>
    <scope>NUCLEOTIDE SEQUENCE [LARGE SCALE GENOMIC DNA]</scope>
    <source>
        <strain evidence="2 3">BH030017</strain>
    </source>
</reference>
<feature type="transmembrane region" description="Helical" evidence="1">
    <location>
        <begin position="6"/>
        <end position="24"/>
    </location>
</feature>
<dbReference type="InterPro" id="IPR009693">
    <property type="entry name" value="Glucitol_operon_activator"/>
</dbReference>
<dbReference type="Pfam" id="PF06923">
    <property type="entry name" value="GutM"/>
    <property type="match status" value="1"/>
</dbReference>
<keyword evidence="3" id="KW-1185">Reference proteome</keyword>
<evidence type="ECO:0000256" key="1">
    <source>
        <dbReference type="SAM" id="Phobius"/>
    </source>
</evidence>
<keyword evidence="1" id="KW-0812">Transmembrane</keyword>
<proteinExistence type="predicted"/>
<evidence type="ECO:0000313" key="3">
    <source>
        <dbReference type="Proteomes" id="UP000253314"/>
    </source>
</evidence>
<dbReference type="AlphaFoldDB" id="A0A366XTN1"/>
<comment type="caution">
    <text evidence="2">The sequence shown here is derived from an EMBL/GenBank/DDBJ whole genome shotgun (WGS) entry which is preliminary data.</text>
</comment>
<organism evidence="2 3">
    <name type="scientific">Bacillus taeanensis</name>
    <dbReference type="NCBI Taxonomy" id="273032"/>
    <lineage>
        <taxon>Bacteria</taxon>
        <taxon>Bacillati</taxon>
        <taxon>Bacillota</taxon>
        <taxon>Bacilli</taxon>
        <taxon>Bacillales</taxon>
        <taxon>Bacillaceae</taxon>
        <taxon>Bacillus</taxon>
    </lineage>
</organism>
<evidence type="ECO:0000313" key="2">
    <source>
        <dbReference type="EMBL" id="RBW68505.1"/>
    </source>
</evidence>
<dbReference type="PIRSF" id="PIRSF011474">
    <property type="entry name" value="Glucitol_operon_activator"/>
    <property type="match status" value="1"/>
</dbReference>
<sequence>MIWYVIILIGFSWLLQSILGFLQIKHFNKKYAEMRKLGRVAIGRKTARFRAGTVVMFAIDRKNTILKAGKMQGVTVFSRVRNLKGFEGKKLLTLDEDDFKNVNKLTRLAIKDALNSYNIISKGGELKVKKGWIDLLIPTKN</sequence>
<keyword evidence="1" id="KW-1133">Transmembrane helix</keyword>
<dbReference type="Proteomes" id="UP000253314">
    <property type="component" value="Unassembled WGS sequence"/>
</dbReference>